<accession>A0A1H3AV73</accession>
<dbReference type="AlphaFoldDB" id="A0A1H3AV73"/>
<feature type="transmembrane region" description="Helical" evidence="9">
    <location>
        <begin position="242"/>
        <end position="260"/>
    </location>
</feature>
<evidence type="ECO:0000313" key="11">
    <source>
        <dbReference type="Proteomes" id="UP000198921"/>
    </source>
</evidence>
<feature type="transmembrane region" description="Helical" evidence="9">
    <location>
        <begin position="412"/>
        <end position="438"/>
    </location>
</feature>
<feature type="transmembrane region" description="Helical" evidence="9">
    <location>
        <begin position="201"/>
        <end position="222"/>
    </location>
</feature>
<feature type="transmembrane region" description="Helical" evidence="9">
    <location>
        <begin position="24"/>
        <end position="54"/>
    </location>
</feature>
<comment type="similarity">
    <text evidence="2">Belongs to the BCCT transporter (TC 2.A.15) family.</text>
</comment>
<dbReference type="Pfam" id="PF02028">
    <property type="entry name" value="BCCT"/>
    <property type="match status" value="1"/>
</dbReference>
<dbReference type="GO" id="GO:0005886">
    <property type="term" value="C:plasma membrane"/>
    <property type="evidence" value="ECO:0007669"/>
    <property type="project" value="UniProtKB-SubCell"/>
</dbReference>
<gene>
    <name evidence="10" type="ORF">SAMN05660209_00200</name>
</gene>
<dbReference type="PANTHER" id="PTHR30047">
    <property type="entry name" value="HIGH-AFFINITY CHOLINE TRANSPORT PROTEIN-RELATED"/>
    <property type="match status" value="1"/>
</dbReference>
<evidence type="ECO:0000256" key="3">
    <source>
        <dbReference type="ARBA" id="ARBA00022448"/>
    </source>
</evidence>
<dbReference type="RefSeq" id="WP_091150522.1">
    <property type="nucleotide sequence ID" value="NZ_FNOT01000001.1"/>
</dbReference>
<feature type="transmembrane region" description="Helical" evidence="9">
    <location>
        <begin position="459"/>
        <end position="478"/>
    </location>
</feature>
<proteinExistence type="inferred from homology"/>
<name>A0A1H3AV73_9ACTN</name>
<evidence type="ECO:0000313" key="10">
    <source>
        <dbReference type="EMBL" id="SDX33632.1"/>
    </source>
</evidence>
<evidence type="ECO:0000256" key="8">
    <source>
        <dbReference type="SAM" id="MobiDB-lite"/>
    </source>
</evidence>
<dbReference type="NCBIfam" id="TIGR00842">
    <property type="entry name" value="bcct"/>
    <property type="match status" value="1"/>
</dbReference>
<dbReference type="OrthoDB" id="9775735at2"/>
<dbReference type="InterPro" id="IPR018093">
    <property type="entry name" value="BCCT_CS"/>
</dbReference>
<evidence type="ECO:0000256" key="5">
    <source>
        <dbReference type="ARBA" id="ARBA00022692"/>
    </source>
</evidence>
<feature type="region of interest" description="Disordered" evidence="8">
    <location>
        <begin position="518"/>
        <end position="549"/>
    </location>
</feature>
<feature type="transmembrane region" description="Helical" evidence="9">
    <location>
        <begin position="101"/>
        <end position="122"/>
    </location>
</feature>
<evidence type="ECO:0000256" key="2">
    <source>
        <dbReference type="ARBA" id="ARBA00005658"/>
    </source>
</evidence>
<protein>
    <submittedName>
        <fullName evidence="10">Choline/glycine/proline betaine transport protein</fullName>
    </submittedName>
</protein>
<evidence type="ECO:0000256" key="6">
    <source>
        <dbReference type="ARBA" id="ARBA00022989"/>
    </source>
</evidence>
<feature type="transmembrane region" description="Helical" evidence="9">
    <location>
        <begin position="150"/>
        <end position="173"/>
    </location>
</feature>
<dbReference type="Proteomes" id="UP000198921">
    <property type="component" value="Unassembled WGS sequence"/>
</dbReference>
<keyword evidence="3" id="KW-0813">Transport</keyword>
<feature type="transmembrane region" description="Helical" evidence="9">
    <location>
        <begin position="325"/>
        <end position="345"/>
    </location>
</feature>
<keyword evidence="7 9" id="KW-0472">Membrane</keyword>
<organism evidence="10 11">
    <name type="scientific">Geodermatophilus africanus</name>
    <dbReference type="NCBI Taxonomy" id="1137993"/>
    <lineage>
        <taxon>Bacteria</taxon>
        <taxon>Bacillati</taxon>
        <taxon>Actinomycetota</taxon>
        <taxon>Actinomycetes</taxon>
        <taxon>Geodermatophilales</taxon>
        <taxon>Geodermatophilaceae</taxon>
        <taxon>Geodermatophilus</taxon>
    </lineage>
</organism>
<evidence type="ECO:0000256" key="4">
    <source>
        <dbReference type="ARBA" id="ARBA00022475"/>
    </source>
</evidence>
<dbReference type="PANTHER" id="PTHR30047:SF7">
    <property type="entry name" value="HIGH-AFFINITY CHOLINE TRANSPORT PROTEIN"/>
    <property type="match status" value="1"/>
</dbReference>
<dbReference type="PROSITE" id="PS01303">
    <property type="entry name" value="BCCT"/>
    <property type="match status" value="1"/>
</dbReference>
<keyword evidence="11" id="KW-1185">Reference proteome</keyword>
<comment type="subcellular location">
    <subcellularLocation>
        <location evidence="1">Cell membrane</location>
        <topology evidence="1">Multi-pass membrane protein</topology>
    </subcellularLocation>
</comment>
<feature type="transmembrane region" description="Helical" evidence="9">
    <location>
        <begin position="357"/>
        <end position="375"/>
    </location>
</feature>
<keyword evidence="4" id="KW-1003">Cell membrane</keyword>
<reference evidence="11" key="1">
    <citation type="submission" date="2016-10" db="EMBL/GenBank/DDBJ databases">
        <authorList>
            <person name="Varghese N."/>
            <person name="Submissions S."/>
        </authorList>
    </citation>
    <scope>NUCLEOTIDE SEQUENCE [LARGE SCALE GENOMIC DNA]</scope>
    <source>
        <strain evidence="11">DSM 45422</strain>
    </source>
</reference>
<dbReference type="InterPro" id="IPR000060">
    <property type="entry name" value="BCCT_transptr"/>
</dbReference>
<evidence type="ECO:0000256" key="9">
    <source>
        <dbReference type="SAM" id="Phobius"/>
    </source>
</evidence>
<feature type="transmembrane region" description="Helical" evidence="9">
    <location>
        <begin position="60"/>
        <end position="81"/>
    </location>
</feature>
<keyword evidence="6 9" id="KW-1133">Transmembrane helix</keyword>
<keyword evidence="5 9" id="KW-0812">Transmembrane</keyword>
<dbReference type="NCBIfam" id="NF007399">
    <property type="entry name" value="PRK09928.1"/>
    <property type="match status" value="1"/>
</dbReference>
<evidence type="ECO:0000256" key="1">
    <source>
        <dbReference type="ARBA" id="ARBA00004651"/>
    </source>
</evidence>
<feature type="transmembrane region" description="Helical" evidence="9">
    <location>
        <begin position="484"/>
        <end position="503"/>
    </location>
</feature>
<feature type="transmembrane region" description="Helical" evidence="9">
    <location>
        <begin position="272"/>
        <end position="297"/>
    </location>
</feature>
<evidence type="ECO:0000256" key="7">
    <source>
        <dbReference type="ARBA" id="ARBA00023136"/>
    </source>
</evidence>
<dbReference type="EMBL" id="FNOT01000001">
    <property type="protein sequence ID" value="SDX33632.1"/>
    <property type="molecule type" value="Genomic_DNA"/>
</dbReference>
<sequence>MSERAASPEASTHPEPPARLKGPVFYGAATGVVLIAVWAMIAPAAAADAIGALVGWTSEWFGWFYILFATAVLVFVLFLGISRYGRIKLGPERSTPQYSTFAWAAMLFAAGIGTDLMFFAVAEPVTQYLAPPVGEGETVAAAREATVWTLFHYGITGWGMYALMGMALAYAAYRRNLPLAIRSALYPVFGKRIHGALGHGVDLAAILGTIFGVATSLGIGVVQLNFGLEVLFGIPEGRAAQIGLIVLAVAAATVSAVSGVDRGIKRLSQLNVLLAIGLAVFVLLAGRTTFLLNGLVLNIGDFVSSFPSLTMQTFAFDRPVEWLNAWTLFFWAWWTAWAAFVGLFLARISRGRTIRQFVAGTMIIPFSYIVMWISIFGNSAIDRVRGGDAAFGELAMNTPERGFYTLLMDYPAFPFVGAVATFVGLLFYVTSADSGALVMANLSAHLRRPKDDAGPGLRIFWAVATGLLTAAMLIVGGVPALQNATIIMGLPFAFVMVLVMVGLHRSLRLESLRAAAHRPVRPGRSGRVPSAAVDGRRPSGRRERRRRAMAYSGEDSAEDYLGAVAVPVLREVAGELRGQGIDAQVRRSADDLVEGDAELTVDPGGDHPFCYRLRLRSVRIPGHGRPVRADEDTYSRLEVQVGEAAPGYDVLGYTHTQLIDDVLDQYERHLEVLRLQEPIPAPRRSSAERPIRD</sequence>
<dbReference type="GO" id="GO:0022857">
    <property type="term" value="F:transmembrane transporter activity"/>
    <property type="evidence" value="ECO:0007669"/>
    <property type="project" value="InterPro"/>
</dbReference>